<dbReference type="SMART" id="SM01204">
    <property type="entry name" value="FIST_C"/>
    <property type="match status" value="1"/>
</dbReference>
<sequence>MGTSVGVGYSLSRNPQEAGREAARKALEQQGLSLPDFVFVFATVGYDQQLLIQAIRETTSGAPLSGCSGEGIITQAMVAETNFGVCVMVISSDEMRFDNVYVRDIGRGTDFAGERLAGEIKPLLKADTQACFIFADGLFFDFDPFCRTFETALGAEVHLPLFGGLAADNWTFGRTYQYHDDQVFSQGISSVLMSGPGMVASGISHGCVPIGTRHTITRSKGNIIYEIDGIPALNALEDYVEDGWRDQWNKMSLNLCLGFKTPDTIKKEYGEYVVRYMIEKEDKEGYVKIQSDVQDGNEFWIVRRDKELIRNGLQDISRQIMAKEGTGNPKFVLQFECMGRGKVVFREQEKTELIRSLQEQIGGDVPWIGFYTYGEIGPVSGCNCFHNFTAVVAAIF</sequence>
<dbReference type="InterPro" id="IPR013702">
    <property type="entry name" value="FIST_domain_N"/>
</dbReference>
<dbReference type="SMART" id="SM00897">
    <property type="entry name" value="FIST"/>
    <property type="match status" value="1"/>
</dbReference>
<accession>A0ABS5U5X5</accession>
<dbReference type="PANTHER" id="PTHR40252">
    <property type="entry name" value="BLR0328 PROTEIN"/>
    <property type="match status" value="1"/>
</dbReference>
<dbReference type="InterPro" id="IPR019494">
    <property type="entry name" value="FIST_C"/>
</dbReference>
<name>A0ABS5U5X5_9BACT</name>
<dbReference type="Pfam" id="PF08495">
    <property type="entry name" value="FIST"/>
    <property type="match status" value="1"/>
</dbReference>
<dbReference type="Proteomes" id="UP000784128">
    <property type="component" value="Unassembled WGS sequence"/>
</dbReference>
<reference evidence="3 4" key="1">
    <citation type="submission" date="2021-05" db="EMBL/GenBank/DDBJ databases">
        <title>The draft genome of Geobacter chapellei DSM 13688.</title>
        <authorList>
            <person name="Xu Z."/>
            <person name="Masuda Y."/>
            <person name="Itoh H."/>
            <person name="Senoo K."/>
        </authorList>
    </citation>
    <scope>NUCLEOTIDE SEQUENCE [LARGE SCALE GENOMIC DNA]</scope>
    <source>
        <strain evidence="3 4">DSM 13688</strain>
    </source>
</reference>
<evidence type="ECO:0000259" key="1">
    <source>
        <dbReference type="SMART" id="SM00897"/>
    </source>
</evidence>
<dbReference type="Pfam" id="PF10442">
    <property type="entry name" value="FIST_C"/>
    <property type="match status" value="1"/>
</dbReference>
<protein>
    <submittedName>
        <fullName evidence="3">FIST C-terminal domain-containing protein</fullName>
    </submittedName>
</protein>
<keyword evidence="4" id="KW-1185">Reference proteome</keyword>
<evidence type="ECO:0000313" key="4">
    <source>
        <dbReference type="Proteomes" id="UP000784128"/>
    </source>
</evidence>
<evidence type="ECO:0000313" key="3">
    <source>
        <dbReference type="EMBL" id="MBT1071060.1"/>
    </source>
</evidence>
<feature type="domain" description="FIST" evidence="1">
    <location>
        <begin position="34"/>
        <end position="231"/>
    </location>
</feature>
<evidence type="ECO:0000259" key="2">
    <source>
        <dbReference type="SMART" id="SM01204"/>
    </source>
</evidence>
<dbReference type="PANTHER" id="PTHR40252:SF2">
    <property type="entry name" value="BLR0328 PROTEIN"/>
    <property type="match status" value="1"/>
</dbReference>
<dbReference type="RefSeq" id="WP_214296766.1">
    <property type="nucleotide sequence ID" value="NZ_JAHDYS010000003.1"/>
</dbReference>
<organism evidence="3 4">
    <name type="scientific">Pelotalea chapellei</name>
    <dbReference type="NCBI Taxonomy" id="44671"/>
    <lineage>
        <taxon>Bacteria</taxon>
        <taxon>Pseudomonadati</taxon>
        <taxon>Thermodesulfobacteriota</taxon>
        <taxon>Desulfuromonadia</taxon>
        <taxon>Geobacterales</taxon>
        <taxon>Geobacteraceae</taxon>
        <taxon>Pelotalea</taxon>
    </lineage>
</organism>
<proteinExistence type="predicted"/>
<feature type="domain" description="FIST C-domain" evidence="2">
    <location>
        <begin position="232"/>
        <end position="379"/>
    </location>
</feature>
<comment type="caution">
    <text evidence="3">The sequence shown here is derived from an EMBL/GenBank/DDBJ whole genome shotgun (WGS) entry which is preliminary data.</text>
</comment>
<dbReference type="EMBL" id="JAHDYS010000003">
    <property type="protein sequence ID" value="MBT1071060.1"/>
    <property type="molecule type" value="Genomic_DNA"/>
</dbReference>
<gene>
    <name evidence="3" type="ORF">KJB30_04645</name>
</gene>